<feature type="transmembrane region" description="Helical" evidence="6">
    <location>
        <begin position="263"/>
        <end position="287"/>
    </location>
</feature>
<name>A0A8S8X641_9PROT</name>
<keyword evidence="8" id="KW-1185">Reference proteome</keyword>
<sequence length="483" mass="51499">MLKAKSLERIMAANEAGTHKLKRVLGPWNLIGLGVGAVIGAGLFSVTGIAAAENAGPAIVLSFLIAALGCAFAGMCYAEFASMLPVSGSAYTYAHATLGELVAWVIGWTLVLEYALGAASVAVSWSSYVTDLAKNFGLNMPLQIPLGMIGDTPLVIDLGAIFITCVLSLVLMRGISQSSKLNMVIVAVKVTIVLATICVGVFFIDPANYVPFIPENTGEFGHFGWSGILRAAGILFFAYVGFDAVSTASQEAKDPQRSMPIGILGTLVVCTILYVGFALVLTGMVNYKVMQGDAHPVATAINMTPFPILQILVKVGIIGGFSTVILVMLLGQSRVFRSMSVDGLLPRFFSDIHPEWRTPWRANMFVMVFVSIFAGFLPISTLGNMVSIGTLLAFVIVCVGVMVLRKTRPELPRPYRTPFVPLVPILGILVCGVMMLGLSGATWARLLIWLAIGMAVYFLYSRRNASARDSERITAALGEGAAE</sequence>
<feature type="transmembrane region" description="Helical" evidence="6">
    <location>
        <begin position="362"/>
        <end position="379"/>
    </location>
</feature>
<dbReference type="Pfam" id="PF13520">
    <property type="entry name" value="AA_permease_2"/>
    <property type="match status" value="1"/>
</dbReference>
<evidence type="ECO:0000256" key="1">
    <source>
        <dbReference type="ARBA" id="ARBA00004141"/>
    </source>
</evidence>
<keyword evidence="2" id="KW-0813">Transport</keyword>
<proteinExistence type="predicted"/>
<feature type="transmembrane region" description="Helical" evidence="6">
    <location>
        <begin position="307"/>
        <end position="330"/>
    </location>
</feature>
<feature type="transmembrane region" description="Helical" evidence="6">
    <location>
        <begin position="442"/>
        <end position="460"/>
    </location>
</feature>
<dbReference type="PANTHER" id="PTHR43243">
    <property type="entry name" value="INNER MEMBRANE TRANSPORTER YGJI-RELATED"/>
    <property type="match status" value="1"/>
</dbReference>
<evidence type="ECO:0000313" key="7">
    <source>
        <dbReference type="EMBL" id="GIL37963.1"/>
    </source>
</evidence>
<keyword evidence="3 6" id="KW-0812">Transmembrane</keyword>
<gene>
    <name evidence="7" type="ORF">TMPK1_02000</name>
</gene>
<dbReference type="RefSeq" id="WP_420240871.1">
    <property type="nucleotide sequence ID" value="NZ_BOPV01000001.1"/>
</dbReference>
<dbReference type="PIRSF" id="PIRSF006060">
    <property type="entry name" value="AA_transporter"/>
    <property type="match status" value="1"/>
</dbReference>
<comment type="caution">
    <text evidence="7">The sequence shown here is derived from an EMBL/GenBank/DDBJ whole genome shotgun (WGS) entry which is preliminary data.</text>
</comment>
<feature type="transmembrane region" description="Helical" evidence="6">
    <location>
        <begin position="416"/>
        <end position="436"/>
    </location>
</feature>
<evidence type="ECO:0000256" key="2">
    <source>
        <dbReference type="ARBA" id="ARBA00022448"/>
    </source>
</evidence>
<dbReference type="PANTHER" id="PTHR43243:SF4">
    <property type="entry name" value="CATIONIC AMINO ACID TRANSPORTER 4"/>
    <property type="match status" value="1"/>
</dbReference>
<feature type="transmembrane region" description="Helical" evidence="6">
    <location>
        <begin position="385"/>
        <end position="404"/>
    </location>
</feature>
<comment type="subcellular location">
    <subcellularLocation>
        <location evidence="1">Membrane</location>
        <topology evidence="1">Multi-pass membrane protein</topology>
    </subcellularLocation>
</comment>
<evidence type="ECO:0000256" key="4">
    <source>
        <dbReference type="ARBA" id="ARBA00022989"/>
    </source>
</evidence>
<keyword evidence="5 6" id="KW-0472">Membrane</keyword>
<evidence type="ECO:0000256" key="3">
    <source>
        <dbReference type="ARBA" id="ARBA00022692"/>
    </source>
</evidence>
<dbReference type="EMBL" id="BOPV01000001">
    <property type="protein sequence ID" value="GIL37963.1"/>
    <property type="molecule type" value="Genomic_DNA"/>
</dbReference>
<feature type="transmembrane region" description="Helical" evidence="6">
    <location>
        <begin position="183"/>
        <end position="203"/>
    </location>
</feature>
<evidence type="ECO:0000256" key="5">
    <source>
        <dbReference type="ARBA" id="ARBA00023136"/>
    </source>
</evidence>
<feature type="transmembrane region" description="Helical" evidence="6">
    <location>
        <begin position="223"/>
        <end position="242"/>
    </location>
</feature>
<reference evidence="7" key="1">
    <citation type="submission" date="2021-02" db="EMBL/GenBank/DDBJ databases">
        <title>Genome sequence of Rhodospirillales sp. strain TMPK1 isolated from soil.</title>
        <authorList>
            <person name="Nakai R."/>
            <person name="Kusada H."/>
            <person name="Tamaki H."/>
        </authorList>
    </citation>
    <scope>NUCLEOTIDE SEQUENCE</scope>
    <source>
        <strain evidence="7">TMPK1</strain>
    </source>
</reference>
<feature type="transmembrane region" description="Helical" evidence="6">
    <location>
        <begin position="148"/>
        <end position="171"/>
    </location>
</feature>
<keyword evidence="4 6" id="KW-1133">Transmembrane helix</keyword>
<dbReference type="GO" id="GO:0015171">
    <property type="term" value="F:amino acid transmembrane transporter activity"/>
    <property type="evidence" value="ECO:0007669"/>
    <property type="project" value="TreeGrafter"/>
</dbReference>
<feature type="transmembrane region" description="Helical" evidence="6">
    <location>
        <begin position="30"/>
        <end position="52"/>
    </location>
</feature>
<protein>
    <submittedName>
        <fullName evidence="7">Amino acid transporter</fullName>
    </submittedName>
</protein>
<dbReference type="AlphaFoldDB" id="A0A8S8X641"/>
<feature type="transmembrane region" description="Helical" evidence="6">
    <location>
        <begin position="101"/>
        <end position="128"/>
    </location>
</feature>
<feature type="transmembrane region" description="Helical" evidence="6">
    <location>
        <begin position="58"/>
        <end position="80"/>
    </location>
</feature>
<dbReference type="InterPro" id="IPR002293">
    <property type="entry name" value="AA/rel_permease1"/>
</dbReference>
<dbReference type="Proteomes" id="UP000681075">
    <property type="component" value="Unassembled WGS sequence"/>
</dbReference>
<dbReference type="Gene3D" id="1.20.1740.10">
    <property type="entry name" value="Amino acid/polyamine transporter I"/>
    <property type="match status" value="1"/>
</dbReference>
<accession>A0A8S8X641</accession>
<evidence type="ECO:0000256" key="6">
    <source>
        <dbReference type="SAM" id="Phobius"/>
    </source>
</evidence>
<evidence type="ECO:0000313" key="8">
    <source>
        <dbReference type="Proteomes" id="UP000681075"/>
    </source>
</evidence>
<dbReference type="GO" id="GO:0016020">
    <property type="term" value="C:membrane"/>
    <property type="evidence" value="ECO:0007669"/>
    <property type="project" value="UniProtKB-SubCell"/>
</dbReference>
<organism evidence="7 8">
    <name type="scientific">Roseiterribacter gracilis</name>
    <dbReference type="NCBI Taxonomy" id="2812848"/>
    <lineage>
        <taxon>Bacteria</taxon>
        <taxon>Pseudomonadati</taxon>
        <taxon>Pseudomonadota</taxon>
        <taxon>Alphaproteobacteria</taxon>
        <taxon>Rhodospirillales</taxon>
        <taxon>Roseiterribacteraceae</taxon>
        <taxon>Roseiterribacter</taxon>
    </lineage>
</organism>